<name>A0ABR7JSW5_9FIRM</name>
<comment type="caution">
    <text evidence="1">The sequence shown here is derived from an EMBL/GenBank/DDBJ whole genome shotgun (WGS) entry which is preliminary data.</text>
</comment>
<sequence>MSFDCINSNTPMNCGEYKRQYVGNLEYVTEGLLYIINDKILTNELPGTPFDTTDDNCNCTTSEETDNRNAKVFNCVQWTQIKNDLIDINSNPNDTKGLLPILFQTIRCTLVNTPNINHAFAAQLERFLCLVESLSTRIDSVSCNNKCPEIIGDLLCLLLQILTELISAVSKLAVLIYYSGCNINASTGNKEIASLFECLLCDFINNLCELERLIPELSAIVVGFATCDMQMCTPCYTTQSTPKKLRPICPPHMMNNGGFNRPYNCGGCCCKK</sequence>
<organism evidence="1 2">
    <name type="scientific">Romboutsia faecis</name>
    <dbReference type="NCBI Taxonomy" id="2764597"/>
    <lineage>
        <taxon>Bacteria</taxon>
        <taxon>Bacillati</taxon>
        <taxon>Bacillota</taxon>
        <taxon>Clostridia</taxon>
        <taxon>Peptostreptococcales</taxon>
        <taxon>Peptostreptococcaceae</taxon>
        <taxon>Romboutsia</taxon>
    </lineage>
</organism>
<evidence type="ECO:0000313" key="2">
    <source>
        <dbReference type="Proteomes" id="UP000609849"/>
    </source>
</evidence>
<gene>
    <name evidence="1" type="ORF">H8923_13980</name>
</gene>
<evidence type="ECO:0000313" key="1">
    <source>
        <dbReference type="EMBL" id="MBC5997867.1"/>
    </source>
</evidence>
<dbReference type="Proteomes" id="UP000609849">
    <property type="component" value="Unassembled WGS sequence"/>
</dbReference>
<dbReference type="RefSeq" id="WP_153972557.1">
    <property type="nucleotide sequence ID" value="NZ_JACRWE010000008.1"/>
</dbReference>
<reference evidence="1 2" key="1">
    <citation type="submission" date="2020-08" db="EMBL/GenBank/DDBJ databases">
        <authorList>
            <person name="Liu C."/>
            <person name="Sun Q."/>
        </authorList>
    </citation>
    <scope>NUCLEOTIDE SEQUENCE [LARGE SCALE GENOMIC DNA]</scope>
    <source>
        <strain evidence="1 2">NSJ-18</strain>
    </source>
</reference>
<protein>
    <submittedName>
        <fullName evidence="1">Uncharacterized protein</fullName>
    </submittedName>
</protein>
<dbReference type="EMBL" id="JACRWE010000008">
    <property type="protein sequence ID" value="MBC5997867.1"/>
    <property type="molecule type" value="Genomic_DNA"/>
</dbReference>
<keyword evidence="2" id="KW-1185">Reference proteome</keyword>
<accession>A0ABR7JSW5</accession>
<proteinExistence type="predicted"/>